<dbReference type="Proteomes" id="UP000664167">
    <property type="component" value="Unassembled WGS sequence"/>
</dbReference>
<gene>
    <name evidence="2" type="ORF">J0695_36025</name>
</gene>
<evidence type="ECO:0000256" key="1">
    <source>
        <dbReference type="SAM" id="Phobius"/>
    </source>
</evidence>
<comment type="caution">
    <text evidence="2">The sequence shown here is derived from an EMBL/GenBank/DDBJ whole genome shotgun (WGS) entry which is preliminary data.</text>
</comment>
<name>A0A939FFG3_9ACTN</name>
<organism evidence="2 3">
    <name type="scientific">Streptomyces beijiangensis</name>
    <dbReference type="NCBI Taxonomy" id="163361"/>
    <lineage>
        <taxon>Bacteria</taxon>
        <taxon>Bacillati</taxon>
        <taxon>Actinomycetota</taxon>
        <taxon>Actinomycetes</taxon>
        <taxon>Kitasatosporales</taxon>
        <taxon>Streptomycetaceae</taxon>
        <taxon>Streptomyces</taxon>
    </lineage>
</organism>
<dbReference type="EMBL" id="JAFLRJ010000504">
    <property type="protein sequence ID" value="MBO0517134.1"/>
    <property type="molecule type" value="Genomic_DNA"/>
</dbReference>
<dbReference type="Pfam" id="PF14019">
    <property type="entry name" value="DUF4235"/>
    <property type="match status" value="1"/>
</dbReference>
<reference evidence="2" key="1">
    <citation type="submission" date="2021-03" db="EMBL/GenBank/DDBJ databases">
        <title>Streptomyces poriferae sp. nov., a novel marine sponge-derived Actinobacteria species with anti-MRSA activity.</title>
        <authorList>
            <person name="Sandoval-Powers M."/>
            <person name="Kralova S."/>
            <person name="Nguyen G.-S."/>
            <person name="Fawwal D."/>
            <person name="Degnes K."/>
            <person name="Klinkenberg G."/>
            <person name="Sletta H."/>
            <person name="Wentzel A."/>
            <person name="Liles M.R."/>
        </authorList>
    </citation>
    <scope>NUCLEOTIDE SEQUENCE</scope>
    <source>
        <strain evidence="2">DSM 41794</strain>
    </source>
</reference>
<proteinExistence type="predicted"/>
<evidence type="ECO:0000313" key="3">
    <source>
        <dbReference type="Proteomes" id="UP000664167"/>
    </source>
</evidence>
<dbReference type="AlphaFoldDB" id="A0A939FFG3"/>
<protein>
    <submittedName>
        <fullName evidence="2">DUF4235 domain-containing protein</fullName>
    </submittedName>
</protein>
<feature type="transmembrane region" description="Helical" evidence="1">
    <location>
        <begin position="55"/>
        <end position="76"/>
    </location>
</feature>
<dbReference type="InterPro" id="IPR025329">
    <property type="entry name" value="DUF4235"/>
</dbReference>
<keyword evidence="1" id="KW-1133">Transmembrane helix</keyword>
<accession>A0A939FFG3</accession>
<keyword evidence="1" id="KW-0472">Membrane</keyword>
<feature type="transmembrane region" description="Helical" evidence="1">
    <location>
        <begin position="12"/>
        <end position="32"/>
    </location>
</feature>
<keyword evidence="3" id="KW-1185">Reference proteome</keyword>
<keyword evidence="1" id="KW-0812">Transmembrane</keyword>
<evidence type="ECO:0000313" key="2">
    <source>
        <dbReference type="EMBL" id="MBO0517134.1"/>
    </source>
</evidence>
<dbReference type="RefSeq" id="WP_206968990.1">
    <property type="nucleotide sequence ID" value="NZ_BAAAJJ010000009.1"/>
</dbReference>
<sequence>MAKVKQRKMSLGYRPVGMVLGIAGGMLAGAAFDRAWRAVGNGREAPDPLDDERQWYEVLAAAALHGAIFSVVKAAVDRGGAEGVRRITGRWPA</sequence>